<evidence type="ECO:0000256" key="2">
    <source>
        <dbReference type="ARBA" id="ARBA00005019"/>
    </source>
</evidence>
<dbReference type="NCBIfam" id="TIGR00125">
    <property type="entry name" value="cyt_tran_rel"/>
    <property type="match status" value="1"/>
</dbReference>
<dbReference type="CDD" id="cd02165">
    <property type="entry name" value="NMNAT"/>
    <property type="match status" value="1"/>
</dbReference>
<dbReference type="PANTHER" id="PTHR39321">
    <property type="entry name" value="NICOTINATE-NUCLEOTIDE ADENYLYLTRANSFERASE-RELATED"/>
    <property type="match status" value="1"/>
</dbReference>
<evidence type="ECO:0000313" key="12">
    <source>
        <dbReference type="EMBL" id="QKD81446.1"/>
    </source>
</evidence>
<keyword evidence="7 10" id="KW-0067">ATP-binding</keyword>
<dbReference type="PANTHER" id="PTHR39321:SF3">
    <property type="entry name" value="PHOSPHOPANTETHEINE ADENYLYLTRANSFERASE"/>
    <property type="match status" value="1"/>
</dbReference>
<dbReference type="EMBL" id="CP053661">
    <property type="protein sequence ID" value="QKD81446.1"/>
    <property type="molecule type" value="Genomic_DNA"/>
</dbReference>
<dbReference type="AlphaFoldDB" id="A0A6M8BBM0"/>
<protein>
    <recommendedName>
        <fullName evidence="10">Probable nicotinate-nucleotide adenylyltransferase</fullName>
        <ecNumber evidence="10">2.7.7.18</ecNumber>
    </recommendedName>
    <alternativeName>
        <fullName evidence="10">Deamido-NAD(+) diphosphorylase</fullName>
    </alternativeName>
    <alternativeName>
        <fullName evidence="10">Deamido-NAD(+) pyrophosphorylase</fullName>
    </alternativeName>
    <alternativeName>
        <fullName evidence="10">Nicotinate mononucleotide adenylyltransferase</fullName>
        <shortName evidence="10">NaMN adenylyltransferase</shortName>
    </alternativeName>
</protein>
<dbReference type="EC" id="2.7.7.18" evidence="10"/>
<evidence type="ECO:0000256" key="8">
    <source>
        <dbReference type="ARBA" id="ARBA00023027"/>
    </source>
</evidence>
<keyword evidence="5 10" id="KW-0548">Nucleotidyltransferase</keyword>
<feature type="domain" description="Cytidyltransferase-like" evidence="11">
    <location>
        <begin position="6"/>
        <end position="197"/>
    </location>
</feature>
<comment type="catalytic activity">
    <reaction evidence="9 10">
        <text>nicotinate beta-D-ribonucleotide + ATP + H(+) = deamido-NAD(+) + diphosphate</text>
        <dbReference type="Rhea" id="RHEA:22860"/>
        <dbReference type="ChEBI" id="CHEBI:15378"/>
        <dbReference type="ChEBI" id="CHEBI:30616"/>
        <dbReference type="ChEBI" id="CHEBI:33019"/>
        <dbReference type="ChEBI" id="CHEBI:57502"/>
        <dbReference type="ChEBI" id="CHEBI:58437"/>
        <dbReference type="EC" id="2.7.7.18"/>
    </reaction>
</comment>
<evidence type="ECO:0000313" key="13">
    <source>
        <dbReference type="Proteomes" id="UP000505210"/>
    </source>
</evidence>
<dbReference type="HAMAP" id="MF_00244">
    <property type="entry name" value="NaMN_adenylyltr"/>
    <property type="match status" value="1"/>
</dbReference>
<dbReference type="GO" id="GO:0005524">
    <property type="term" value="F:ATP binding"/>
    <property type="evidence" value="ECO:0007669"/>
    <property type="project" value="UniProtKB-KW"/>
</dbReference>
<dbReference type="InterPro" id="IPR014729">
    <property type="entry name" value="Rossmann-like_a/b/a_fold"/>
</dbReference>
<evidence type="ECO:0000256" key="4">
    <source>
        <dbReference type="ARBA" id="ARBA00022679"/>
    </source>
</evidence>
<dbReference type="NCBIfam" id="TIGR00482">
    <property type="entry name" value="nicotinate (nicotinamide) nucleotide adenylyltransferase"/>
    <property type="match status" value="1"/>
</dbReference>
<keyword evidence="3 10" id="KW-0662">Pyridine nucleotide biosynthesis</keyword>
<accession>A0A6M8BBM0</accession>
<dbReference type="InterPro" id="IPR005248">
    <property type="entry name" value="NadD/NMNAT"/>
</dbReference>
<dbReference type="Pfam" id="PF01467">
    <property type="entry name" value="CTP_transf_like"/>
    <property type="match status" value="1"/>
</dbReference>
<dbReference type="GO" id="GO:0009435">
    <property type="term" value="P:NAD+ biosynthetic process"/>
    <property type="evidence" value="ECO:0007669"/>
    <property type="project" value="UniProtKB-UniRule"/>
</dbReference>
<keyword evidence="4 10" id="KW-0808">Transferase</keyword>
<name>A0A6M8BBM0_9CYAN</name>
<keyword evidence="13" id="KW-1185">Reference proteome</keyword>
<dbReference type="SUPFAM" id="SSF52374">
    <property type="entry name" value="Nucleotidylyl transferase"/>
    <property type="match status" value="1"/>
</dbReference>
<evidence type="ECO:0000256" key="6">
    <source>
        <dbReference type="ARBA" id="ARBA00022741"/>
    </source>
</evidence>
<evidence type="ECO:0000256" key="7">
    <source>
        <dbReference type="ARBA" id="ARBA00022840"/>
    </source>
</evidence>
<comment type="similarity">
    <text evidence="10">Belongs to the NadD family.</text>
</comment>
<dbReference type="Proteomes" id="UP000505210">
    <property type="component" value="Chromosome"/>
</dbReference>
<dbReference type="KEGG" id="theu:HPC62_03960"/>
<sequence length="225" mass="25466">MQRLGIFGGTFNPPHFGHLHIAESALRQVQLDRVLWVPAAVPPHRQGQDLVSIAHRLELVKRAIAPHKSFALCCVDPKTAGDRSYAIDLLHQLETQYTQYISNDHEIEAADNQWFWVIGQDAFATLPRWYRRRELIPRCTWLVAPRRPSSLAATAAATPATTPAATVQILQSQGIDIRWQQLDLSPLDISSSQIRQRVGDRLSIHTLVPDAVREYIEEKQLYSVP</sequence>
<proteinExistence type="inferred from homology"/>
<organism evidence="12 13">
    <name type="scientific">Thermoleptolyngbya sichuanensis A183</name>
    <dbReference type="NCBI Taxonomy" id="2737172"/>
    <lineage>
        <taxon>Bacteria</taxon>
        <taxon>Bacillati</taxon>
        <taxon>Cyanobacteriota</taxon>
        <taxon>Cyanophyceae</taxon>
        <taxon>Oculatellales</taxon>
        <taxon>Oculatellaceae</taxon>
        <taxon>Thermoleptolyngbya</taxon>
        <taxon>Thermoleptolyngbya sichuanensis</taxon>
    </lineage>
</organism>
<evidence type="ECO:0000256" key="3">
    <source>
        <dbReference type="ARBA" id="ARBA00022642"/>
    </source>
</evidence>
<evidence type="ECO:0000256" key="5">
    <source>
        <dbReference type="ARBA" id="ARBA00022695"/>
    </source>
</evidence>
<dbReference type="RefSeq" id="WP_172353844.1">
    <property type="nucleotide sequence ID" value="NZ_CP053661.1"/>
</dbReference>
<keyword evidence="8 10" id="KW-0520">NAD</keyword>
<gene>
    <name evidence="10 12" type="primary">nadD</name>
    <name evidence="12" type="ORF">HPC62_03960</name>
</gene>
<evidence type="ECO:0000256" key="9">
    <source>
        <dbReference type="ARBA" id="ARBA00048721"/>
    </source>
</evidence>
<dbReference type="InterPro" id="IPR004821">
    <property type="entry name" value="Cyt_trans-like"/>
</dbReference>
<comment type="function">
    <text evidence="1 10">Catalyzes the reversible adenylation of nicotinate mononucleotide (NaMN) to nicotinic acid adenine dinucleotide (NaAD).</text>
</comment>
<dbReference type="UniPathway" id="UPA00253">
    <property type="reaction ID" value="UER00332"/>
</dbReference>
<reference evidence="12 13" key="1">
    <citation type="submission" date="2020-05" db="EMBL/GenBank/DDBJ databases">
        <title>Complete genome sequence of of a novel Thermoleptolyngbya strain isolated from hot springs of Ganzi, Sichuan China.</title>
        <authorList>
            <person name="Tang J."/>
            <person name="Daroch M."/>
            <person name="Li L."/>
            <person name="Waleron K."/>
            <person name="Waleron M."/>
            <person name="Waleron M."/>
        </authorList>
    </citation>
    <scope>NUCLEOTIDE SEQUENCE [LARGE SCALE GENOMIC DNA]</scope>
    <source>
        <strain evidence="12 13">PKUAC-SCTA183</strain>
    </source>
</reference>
<keyword evidence="6 10" id="KW-0547">Nucleotide-binding</keyword>
<evidence type="ECO:0000256" key="1">
    <source>
        <dbReference type="ARBA" id="ARBA00002324"/>
    </source>
</evidence>
<dbReference type="Gene3D" id="3.40.50.620">
    <property type="entry name" value="HUPs"/>
    <property type="match status" value="1"/>
</dbReference>
<dbReference type="GO" id="GO:0004515">
    <property type="term" value="F:nicotinate-nucleotide adenylyltransferase activity"/>
    <property type="evidence" value="ECO:0007669"/>
    <property type="project" value="UniProtKB-UniRule"/>
</dbReference>
<comment type="pathway">
    <text evidence="2 10">Cofactor biosynthesis; NAD(+) biosynthesis; deamido-NAD(+) from nicotinate D-ribonucleotide: step 1/1.</text>
</comment>
<evidence type="ECO:0000256" key="10">
    <source>
        <dbReference type="HAMAP-Rule" id="MF_00244"/>
    </source>
</evidence>
<evidence type="ECO:0000259" key="11">
    <source>
        <dbReference type="Pfam" id="PF01467"/>
    </source>
</evidence>